<dbReference type="Proteomes" id="UP001500603">
    <property type="component" value="Unassembled WGS sequence"/>
</dbReference>
<protein>
    <submittedName>
        <fullName evidence="1">Uncharacterized protein</fullName>
    </submittedName>
</protein>
<organism evidence="1 2">
    <name type="scientific">Nocardia callitridis</name>
    <dbReference type="NCBI Taxonomy" id="648753"/>
    <lineage>
        <taxon>Bacteria</taxon>
        <taxon>Bacillati</taxon>
        <taxon>Actinomycetota</taxon>
        <taxon>Actinomycetes</taxon>
        <taxon>Mycobacteriales</taxon>
        <taxon>Nocardiaceae</taxon>
        <taxon>Nocardia</taxon>
    </lineage>
</organism>
<comment type="caution">
    <text evidence="1">The sequence shown here is derived from an EMBL/GenBank/DDBJ whole genome shotgun (WGS) entry which is preliminary data.</text>
</comment>
<dbReference type="RefSeq" id="WP_345498729.1">
    <property type="nucleotide sequence ID" value="NZ_BAABJM010000006.1"/>
</dbReference>
<evidence type="ECO:0000313" key="2">
    <source>
        <dbReference type="Proteomes" id="UP001500603"/>
    </source>
</evidence>
<accession>A0ABP9KWW8</accession>
<reference evidence="2" key="1">
    <citation type="journal article" date="2019" name="Int. J. Syst. Evol. Microbiol.">
        <title>The Global Catalogue of Microorganisms (GCM) 10K type strain sequencing project: providing services to taxonomists for standard genome sequencing and annotation.</title>
        <authorList>
            <consortium name="The Broad Institute Genomics Platform"/>
            <consortium name="The Broad Institute Genome Sequencing Center for Infectious Disease"/>
            <person name="Wu L."/>
            <person name="Ma J."/>
        </authorList>
    </citation>
    <scope>NUCLEOTIDE SEQUENCE [LARGE SCALE GENOMIC DNA]</scope>
    <source>
        <strain evidence="2">JCM 18298</strain>
    </source>
</reference>
<proteinExistence type="predicted"/>
<gene>
    <name evidence="1" type="ORF">GCM10023318_52680</name>
</gene>
<dbReference type="EMBL" id="BAABJM010000006">
    <property type="protein sequence ID" value="GAA5065502.1"/>
    <property type="molecule type" value="Genomic_DNA"/>
</dbReference>
<name>A0ABP9KWW8_9NOCA</name>
<keyword evidence="2" id="KW-1185">Reference proteome</keyword>
<sequence>MTVHGAQAWQSFNDRNAGRSADPAWYEGVPEWLEYPLREWLSSRLVVNNGWRQQVMARLRYIPRVRYWYGFNAQGVPTHSLLEWVDATLHVMTHRSSYRDRLIPRYVGEVDAVLRDGRSVWKVGASGDALERRHDSTVTAAARDTTESAVRAGRDAGATHLRAAWDAAYRFHPDPSTAYREAILAVEAAAIPVVVPNQADATLGHVLGQLNQQGHLYQMAINDRSGVSLPITVVVQLIRLLWDGHTDRHEGVTRAVPITREAAQMATHAAVTLVQWFTSGAIRRL</sequence>
<evidence type="ECO:0000313" key="1">
    <source>
        <dbReference type="EMBL" id="GAA5065502.1"/>
    </source>
</evidence>